<evidence type="ECO:0000313" key="2">
    <source>
        <dbReference type="EMBL" id="EAT45002.1"/>
    </source>
</evidence>
<dbReference type="PaxDb" id="7159-AAEL003665-PA"/>
<feature type="region of interest" description="Disordered" evidence="1">
    <location>
        <begin position="55"/>
        <end position="75"/>
    </location>
</feature>
<dbReference type="EMBL" id="CH477279">
    <property type="protein sequence ID" value="EAT45002.1"/>
    <property type="molecule type" value="Genomic_DNA"/>
</dbReference>
<reference evidence="2" key="3">
    <citation type="submission" date="2012-09" db="EMBL/GenBank/DDBJ databases">
        <authorList>
            <consortium name="VectorBase"/>
        </authorList>
    </citation>
    <scope>NUCLEOTIDE SEQUENCE</scope>
    <source>
        <strain evidence="2">Liverpool</strain>
    </source>
</reference>
<accession>Q17EU9</accession>
<sequence length="96" mass="10909">MLQRELFGLVHQSDKDPRFSAANMAEEVPSPTVIPFCMGCRETPYTKGLKRLVRPAHNGSQSTQEVSTQDRASSRYHHSGYQYEGLLLLKPIIYNK</sequence>
<evidence type="ECO:0000256" key="1">
    <source>
        <dbReference type="SAM" id="MobiDB-lite"/>
    </source>
</evidence>
<reference evidence="2" key="1">
    <citation type="submission" date="2005-10" db="EMBL/GenBank/DDBJ databases">
        <authorList>
            <person name="Loftus B.J."/>
            <person name="Nene V.M."/>
            <person name="Hannick L.I."/>
            <person name="Bidwell S."/>
            <person name="Haas B."/>
            <person name="Amedeo P."/>
            <person name="Orvis J."/>
            <person name="Wortman J.R."/>
            <person name="White O.R."/>
            <person name="Salzberg S."/>
            <person name="Shumway M."/>
            <person name="Koo H."/>
            <person name="Zhao Y."/>
            <person name="Holmes M."/>
            <person name="Miller J."/>
            <person name="Schatz M."/>
            <person name="Pop M."/>
            <person name="Pai G."/>
            <person name="Utterback T."/>
            <person name="Rogers Y.-H."/>
            <person name="Kravitz S."/>
            <person name="Fraser C.M."/>
        </authorList>
    </citation>
    <scope>NUCLEOTIDE SEQUENCE</scope>
    <source>
        <strain evidence="2">Liverpool</strain>
    </source>
</reference>
<gene>
    <name evidence="2" type="ORF">AaeL_AAEL003665</name>
</gene>
<name>Q17EU9_AEDAE</name>
<dbReference type="Proteomes" id="UP000682892">
    <property type="component" value="Chromosome 3"/>
</dbReference>
<reference evidence="2" key="2">
    <citation type="journal article" date="2007" name="Science">
        <title>Genome sequence of Aedes aegypti, a major arbovirus vector.</title>
        <authorList>
            <person name="Nene V."/>
            <person name="Wortman J.R."/>
            <person name="Lawson D."/>
            <person name="Haas B."/>
            <person name="Kodira C."/>
            <person name="Tu Z.J."/>
            <person name="Loftus B."/>
            <person name="Xi Z."/>
            <person name="Megy K."/>
            <person name="Grabherr M."/>
            <person name="Ren Q."/>
            <person name="Zdobnov E.M."/>
            <person name="Lobo N.F."/>
            <person name="Campbell K.S."/>
            <person name="Brown S.E."/>
            <person name="Bonaldo M.F."/>
            <person name="Zhu J."/>
            <person name="Sinkins S.P."/>
            <person name="Hogenkamp D.G."/>
            <person name="Amedeo P."/>
            <person name="Arensburger P."/>
            <person name="Atkinson P.W."/>
            <person name="Bidwell S."/>
            <person name="Biedler J."/>
            <person name="Birney E."/>
            <person name="Bruggner R.V."/>
            <person name="Costas J."/>
            <person name="Coy M.R."/>
            <person name="Crabtree J."/>
            <person name="Crawford M."/>
            <person name="Debruyn B."/>
            <person name="Decaprio D."/>
            <person name="Eiglmeier K."/>
            <person name="Eisenstadt E."/>
            <person name="El-Dorry H."/>
            <person name="Gelbart W.M."/>
            <person name="Gomes S.L."/>
            <person name="Hammond M."/>
            <person name="Hannick L.I."/>
            <person name="Hogan J.R."/>
            <person name="Holmes M.H."/>
            <person name="Jaffe D."/>
            <person name="Johnston J.S."/>
            <person name="Kennedy R.C."/>
            <person name="Koo H."/>
            <person name="Kravitz S."/>
            <person name="Kriventseva E.V."/>
            <person name="Kulp D."/>
            <person name="Labutti K."/>
            <person name="Lee E."/>
            <person name="Li S."/>
            <person name="Lovin D.D."/>
            <person name="Mao C."/>
            <person name="Mauceli E."/>
            <person name="Menck C.F."/>
            <person name="Miller J.R."/>
            <person name="Montgomery P."/>
            <person name="Mori A."/>
            <person name="Nascimento A.L."/>
            <person name="Naveira H.F."/>
            <person name="Nusbaum C."/>
            <person name="O'leary S."/>
            <person name="Orvis J."/>
            <person name="Pertea M."/>
            <person name="Quesneville H."/>
            <person name="Reidenbach K.R."/>
            <person name="Rogers Y.H."/>
            <person name="Roth C.W."/>
            <person name="Schneider J.R."/>
            <person name="Schatz M."/>
            <person name="Shumway M."/>
            <person name="Stanke M."/>
            <person name="Stinson E.O."/>
            <person name="Tubio J.M."/>
            <person name="Vanzee J.P."/>
            <person name="Verjovski-Almeida S."/>
            <person name="Werner D."/>
            <person name="White O."/>
            <person name="Wyder S."/>
            <person name="Zeng Q."/>
            <person name="Zhao Q."/>
            <person name="Zhao Y."/>
            <person name="Hill C.A."/>
            <person name="Raikhel A.S."/>
            <person name="Soares M.B."/>
            <person name="Knudson D.L."/>
            <person name="Lee N.H."/>
            <person name="Galagan J."/>
            <person name="Salzberg S.L."/>
            <person name="Paulsen I.T."/>
            <person name="Dimopoulos G."/>
            <person name="Collins F.H."/>
            <person name="Birren B."/>
            <person name="Fraser-Liggett C.M."/>
            <person name="Severson D.W."/>
        </authorList>
    </citation>
    <scope>NUCLEOTIDE SEQUENCE [LARGE SCALE GENOMIC DNA]</scope>
    <source>
        <strain evidence="2">Liverpool</strain>
    </source>
</reference>
<protein>
    <submittedName>
        <fullName evidence="2">AAEL003665-PA</fullName>
    </submittedName>
</protein>
<evidence type="ECO:0000313" key="3">
    <source>
        <dbReference type="Proteomes" id="UP000682892"/>
    </source>
</evidence>
<dbReference type="AlphaFoldDB" id="Q17EU9"/>
<feature type="compositionally biased region" description="Polar residues" evidence="1">
    <location>
        <begin position="58"/>
        <end position="71"/>
    </location>
</feature>
<dbReference type="HOGENOM" id="CLU_2361409_0_0_1"/>
<proteinExistence type="predicted"/>
<organism evidence="2 3">
    <name type="scientific">Aedes aegypti</name>
    <name type="common">Yellowfever mosquito</name>
    <name type="synonym">Culex aegypti</name>
    <dbReference type="NCBI Taxonomy" id="7159"/>
    <lineage>
        <taxon>Eukaryota</taxon>
        <taxon>Metazoa</taxon>
        <taxon>Ecdysozoa</taxon>
        <taxon>Arthropoda</taxon>
        <taxon>Hexapoda</taxon>
        <taxon>Insecta</taxon>
        <taxon>Pterygota</taxon>
        <taxon>Neoptera</taxon>
        <taxon>Endopterygota</taxon>
        <taxon>Diptera</taxon>
        <taxon>Nematocera</taxon>
        <taxon>Culicoidea</taxon>
        <taxon>Culicidae</taxon>
        <taxon>Culicinae</taxon>
        <taxon>Aedini</taxon>
        <taxon>Aedes</taxon>
        <taxon>Stegomyia</taxon>
    </lineage>
</organism>